<feature type="region of interest" description="Disordered" evidence="1">
    <location>
        <begin position="471"/>
        <end position="502"/>
    </location>
</feature>
<dbReference type="Pfam" id="PF02120">
    <property type="entry name" value="Flg_hook"/>
    <property type="match status" value="1"/>
</dbReference>
<gene>
    <name evidence="3" type="ORF">IC608_15865</name>
</gene>
<sequence>MASHLTITSGSTPAAFGKASGPQGDDARSGLGGLFAALLGGSATIPGGTAQQSGENAASLNIGDLLKLGLETGDTDNKDGEAPDPEALAAALGGAIPAVPQVTPQPLVDFIDALSALKTSLDAGQPLDPDLLKKVDTALDGLADALGLDLSQLALPEDFSKLLGGLDGKSANLANTLAGALGPIAQSLAGAQPATDASALEGAGSATAILQAIGDKLAGLIAALEDGEVSADKLNALGMGKGQAVDARIEAAPARLAEGTKPDASALPDQPELAKPKLEPSQPTLTGSAGSAASPAEATKDGAGKSGSDKGEDSGPNKAHEMRAEKREARADTAANPPPPTDASNNPAPTGSQQTGFRVDATANPRIVQTGYQTSQQQLNLPQIAFELGRQVTEGNTRFQIRLDPPELGRIDVRLDIDKSGQVNARLTVEKAETLDLMQRDQRGLEKALQQAGLDNSKTNLEFSLKQNPFAGSQGQQQQSAHAQEGPFRLAGSPEEAEPSAPTVNLYRGSLVASGVNIIA</sequence>
<keyword evidence="3" id="KW-0969">Cilium</keyword>
<evidence type="ECO:0000259" key="2">
    <source>
        <dbReference type="Pfam" id="PF02120"/>
    </source>
</evidence>
<dbReference type="Proteomes" id="UP000654108">
    <property type="component" value="Unassembled WGS sequence"/>
</dbReference>
<protein>
    <submittedName>
        <fullName evidence="3">Flagellar hook-length control protein FliK</fullName>
    </submittedName>
</protein>
<dbReference type="CDD" id="cd17470">
    <property type="entry name" value="T3SS_Flik_C"/>
    <property type="match status" value="1"/>
</dbReference>
<feature type="region of interest" description="Disordered" evidence="1">
    <location>
        <begin position="1"/>
        <end position="27"/>
    </location>
</feature>
<evidence type="ECO:0000256" key="1">
    <source>
        <dbReference type="SAM" id="MobiDB-lite"/>
    </source>
</evidence>
<dbReference type="InterPro" id="IPR021136">
    <property type="entry name" value="Flagellar_hook_control-like_C"/>
</dbReference>
<comment type="caution">
    <text evidence="3">The sequence shown here is derived from an EMBL/GenBank/DDBJ whole genome shotgun (WGS) entry which is preliminary data.</text>
</comment>
<feature type="compositionally biased region" description="Polar residues" evidence="1">
    <location>
        <begin position="1"/>
        <end position="12"/>
    </location>
</feature>
<feature type="domain" description="Flagellar hook-length control protein-like C-terminal" evidence="2">
    <location>
        <begin position="391"/>
        <end position="462"/>
    </location>
</feature>
<organism evidence="3 4">
    <name type="scientific">Devosia oryzisoli</name>
    <dbReference type="NCBI Taxonomy" id="2774138"/>
    <lineage>
        <taxon>Bacteria</taxon>
        <taxon>Pseudomonadati</taxon>
        <taxon>Pseudomonadota</taxon>
        <taxon>Alphaproteobacteria</taxon>
        <taxon>Hyphomicrobiales</taxon>
        <taxon>Devosiaceae</taxon>
        <taxon>Devosia</taxon>
    </lineage>
</organism>
<dbReference type="InterPro" id="IPR038610">
    <property type="entry name" value="FliK-like_C_sf"/>
</dbReference>
<keyword evidence="4" id="KW-1185">Reference proteome</keyword>
<dbReference type="RefSeq" id="WP_191777537.1">
    <property type="nucleotide sequence ID" value="NZ_JACYFU010000004.1"/>
</dbReference>
<evidence type="ECO:0000313" key="3">
    <source>
        <dbReference type="EMBL" id="MBD8066949.1"/>
    </source>
</evidence>
<feature type="region of interest" description="Disordered" evidence="1">
    <location>
        <begin position="256"/>
        <end position="356"/>
    </location>
</feature>
<evidence type="ECO:0000313" key="4">
    <source>
        <dbReference type="Proteomes" id="UP000654108"/>
    </source>
</evidence>
<name>A0A927ITV8_9HYPH</name>
<feature type="compositionally biased region" description="Basic and acidic residues" evidence="1">
    <location>
        <begin position="298"/>
        <end position="331"/>
    </location>
</feature>
<keyword evidence="3" id="KW-0966">Cell projection</keyword>
<accession>A0A927ITV8</accession>
<feature type="compositionally biased region" description="Low complexity" evidence="1">
    <location>
        <begin position="471"/>
        <end position="484"/>
    </location>
</feature>
<dbReference type="AlphaFoldDB" id="A0A927ITV8"/>
<keyword evidence="3" id="KW-0282">Flagellum</keyword>
<dbReference type="Gene3D" id="3.30.750.140">
    <property type="match status" value="1"/>
</dbReference>
<proteinExistence type="predicted"/>
<reference evidence="3" key="1">
    <citation type="submission" date="2020-09" db="EMBL/GenBank/DDBJ databases">
        <title>Genome seq and assembly of Devosia sp.</title>
        <authorList>
            <person name="Chhetri G."/>
        </authorList>
    </citation>
    <scope>NUCLEOTIDE SEQUENCE</scope>
    <source>
        <strain evidence="3">PTR5</strain>
    </source>
</reference>
<dbReference type="EMBL" id="JACYFU010000004">
    <property type="protein sequence ID" value="MBD8066949.1"/>
    <property type="molecule type" value="Genomic_DNA"/>
</dbReference>